<accession>A0A0D3JVY0</accession>
<evidence type="ECO:0000259" key="3">
    <source>
        <dbReference type="Pfam" id="PF04864"/>
    </source>
</evidence>
<dbReference type="InterPro" id="IPR050478">
    <property type="entry name" value="Ethylene_sulfur-biosynth"/>
</dbReference>
<dbReference type="GO" id="GO:0008483">
    <property type="term" value="F:transaminase activity"/>
    <property type="evidence" value="ECO:0007669"/>
    <property type="project" value="TreeGrafter"/>
</dbReference>
<reference evidence="5" key="1">
    <citation type="journal article" date="2013" name="Nature">
        <title>Pan genome of the phytoplankton Emiliania underpins its global distribution.</title>
        <authorList>
            <person name="Read B.A."/>
            <person name="Kegel J."/>
            <person name="Klute M.J."/>
            <person name="Kuo A."/>
            <person name="Lefebvre S.C."/>
            <person name="Maumus F."/>
            <person name="Mayer C."/>
            <person name="Miller J."/>
            <person name="Monier A."/>
            <person name="Salamov A."/>
            <person name="Young J."/>
            <person name="Aguilar M."/>
            <person name="Claverie J.M."/>
            <person name="Frickenhaus S."/>
            <person name="Gonzalez K."/>
            <person name="Herman E.K."/>
            <person name="Lin Y.C."/>
            <person name="Napier J."/>
            <person name="Ogata H."/>
            <person name="Sarno A.F."/>
            <person name="Shmutz J."/>
            <person name="Schroeder D."/>
            <person name="de Vargas C."/>
            <person name="Verret F."/>
            <person name="von Dassow P."/>
            <person name="Valentin K."/>
            <person name="Van de Peer Y."/>
            <person name="Wheeler G."/>
            <person name="Dacks J.B."/>
            <person name="Delwiche C.F."/>
            <person name="Dyhrman S.T."/>
            <person name="Glockner G."/>
            <person name="John U."/>
            <person name="Richards T."/>
            <person name="Worden A.Z."/>
            <person name="Zhang X."/>
            <person name="Grigoriev I.V."/>
            <person name="Allen A.E."/>
            <person name="Bidle K."/>
            <person name="Borodovsky M."/>
            <person name="Bowler C."/>
            <person name="Brownlee C."/>
            <person name="Cock J.M."/>
            <person name="Elias M."/>
            <person name="Gladyshev V.N."/>
            <person name="Groth M."/>
            <person name="Guda C."/>
            <person name="Hadaegh A."/>
            <person name="Iglesias-Rodriguez M.D."/>
            <person name="Jenkins J."/>
            <person name="Jones B.M."/>
            <person name="Lawson T."/>
            <person name="Leese F."/>
            <person name="Lindquist E."/>
            <person name="Lobanov A."/>
            <person name="Lomsadze A."/>
            <person name="Malik S.B."/>
            <person name="Marsh M.E."/>
            <person name="Mackinder L."/>
            <person name="Mock T."/>
            <person name="Mueller-Roeber B."/>
            <person name="Pagarete A."/>
            <person name="Parker M."/>
            <person name="Probert I."/>
            <person name="Quesneville H."/>
            <person name="Raines C."/>
            <person name="Rensing S.A."/>
            <person name="Riano-Pachon D.M."/>
            <person name="Richier S."/>
            <person name="Rokitta S."/>
            <person name="Shiraiwa Y."/>
            <person name="Soanes D.M."/>
            <person name="van der Giezen M."/>
            <person name="Wahlund T.M."/>
            <person name="Williams B."/>
            <person name="Wilson W."/>
            <person name="Wolfe G."/>
            <person name="Wurch L.L."/>
        </authorList>
    </citation>
    <scope>NUCLEOTIDE SEQUENCE</scope>
</reference>
<evidence type="ECO:0000313" key="4">
    <source>
        <dbReference type="EnsemblProtists" id="EOD27665"/>
    </source>
</evidence>
<dbReference type="GO" id="GO:0016846">
    <property type="term" value="F:carbon-sulfur lyase activity"/>
    <property type="evidence" value="ECO:0007669"/>
    <property type="project" value="InterPro"/>
</dbReference>
<dbReference type="InterPro" id="IPR015424">
    <property type="entry name" value="PyrdxlP-dep_Trfase"/>
</dbReference>
<feature type="compositionally biased region" description="Basic residues" evidence="2">
    <location>
        <begin position="319"/>
        <end position="337"/>
    </location>
</feature>
<dbReference type="PANTHER" id="PTHR43795">
    <property type="entry name" value="BIFUNCTIONAL ASPARTATE AMINOTRANSFERASE AND GLUTAMATE/ASPARTATE-PREPHENATE AMINOTRANSFERASE-RELATED"/>
    <property type="match status" value="1"/>
</dbReference>
<reference evidence="4" key="2">
    <citation type="submission" date="2024-10" db="UniProtKB">
        <authorList>
            <consortium name="EnsemblProtists"/>
        </authorList>
    </citation>
    <scope>IDENTIFICATION</scope>
</reference>
<dbReference type="eggNOG" id="ENOG502QQJV">
    <property type="taxonomic scope" value="Eukaryota"/>
</dbReference>
<dbReference type="PANTHER" id="PTHR43795:SF20">
    <property type="entry name" value="TRYPTOPHAN AMINOTRANSFERASE-RELATED PROTEIN 3"/>
    <property type="match status" value="1"/>
</dbReference>
<dbReference type="PaxDb" id="2903-EOD27665"/>
<dbReference type="Gene3D" id="2.10.25.30">
    <property type="entry name" value="EGF-like, alliinase"/>
    <property type="match status" value="1"/>
</dbReference>
<dbReference type="AlphaFoldDB" id="A0A0D3JVY0"/>
<keyword evidence="5" id="KW-1185">Reference proteome</keyword>
<dbReference type="HOGENOM" id="CLU_635269_0_0_1"/>
<feature type="domain" description="Alliinase C-terminal" evidence="3">
    <location>
        <begin position="33"/>
        <end position="291"/>
    </location>
</feature>
<dbReference type="Pfam" id="PF04864">
    <property type="entry name" value="Alliinase_C"/>
    <property type="match status" value="1"/>
</dbReference>
<name>A0A0D3JVY0_EMIH1</name>
<dbReference type="GeneID" id="17273210"/>
<evidence type="ECO:0000256" key="1">
    <source>
        <dbReference type="ARBA" id="ARBA00022898"/>
    </source>
</evidence>
<dbReference type="GO" id="GO:0006520">
    <property type="term" value="P:amino acid metabolic process"/>
    <property type="evidence" value="ECO:0007669"/>
    <property type="project" value="TreeGrafter"/>
</dbReference>
<dbReference type="EnsemblProtists" id="EOD27665">
    <property type="protein sequence ID" value="EOD27665"/>
    <property type="gene ID" value="EMIHUDRAFT_64289"/>
</dbReference>
<evidence type="ECO:0000313" key="5">
    <source>
        <dbReference type="Proteomes" id="UP000013827"/>
    </source>
</evidence>
<protein>
    <recommendedName>
        <fullName evidence="3">Alliinase C-terminal domain-containing protein</fullName>
    </recommendedName>
</protein>
<dbReference type="Proteomes" id="UP000013827">
    <property type="component" value="Unassembled WGS sequence"/>
</dbReference>
<dbReference type="STRING" id="2903.R1ELX8"/>
<sequence length="432" mass="46466">MLYPGEDACDCFDCFEGPSCSTRLEGEACVVVANSGTPYLFEDYWLARPRSAPLSVLPSYHIGYDAHVPRLEAAIRSLHGLVGNAVTDGREVVVGIGSTELIAAALYALSPTQDEATASVWSRAPYYSGYKQSATFFRSAGFEWAADNASSPPPATAERPLIELVTSPNNPDGHARAASVAGPHSSAVMDHAYLWPHFTAVGPPVALFTLSKMTGHASTRVGWALCSDPHVAARMRDFSACTQATFGSPRENQLRALAVLEHVVGSGGEIFTFARGRMLRRWERLEALFASLPEALFSTPNPGPHPNPRLSLPASQRPASKRPAKRRRSSRSSRAMRQRPTPSPERSSTRPRRRTRGSSSTQQRRLAATRSRRWLLTASSAGRAASSALSPATCGSSCSCGSRLSSSSSPSSRSCFVRAASSPPRRCTLCTI</sequence>
<proteinExistence type="predicted"/>
<organism evidence="4 5">
    <name type="scientific">Emiliania huxleyi (strain CCMP1516)</name>
    <dbReference type="NCBI Taxonomy" id="280463"/>
    <lineage>
        <taxon>Eukaryota</taxon>
        <taxon>Haptista</taxon>
        <taxon>Haptophyta</taxon>
        <taxon>Prymnesiophyceae</taxon>
        <taxon>Isochrysidales</taxon>
        <taxon>Noelaerhabdaceae</taxon>
        <taxon>Emiliania</taxon>
    </lineage>
</organism>
<dbReference type="InterPro" id="IPR006948">
    <property type="entry name" value="Alliinase_C"/>
</dbReference>
<dbReference type="InterPro" id="IPR015421">
    <property type="entry name" value="PyrdxlP-dep_Trfase_major"/>
</dbReference>
<dbReference type="InterPro" id="IPR037029">
    <property type="entry name" value="Alliinase_N_sf"/>
</dbReference>
<evidence type="ECO:0000256" key="2">
    <source>
        <dbReference type="SAM" id="MobiDB-lite"/>
    </source>
</evidence>
<dbReference type="RefSeq" id="XP_005780094.1">
    <property type="nucleotide sequence ID" value="XM_005780037.1"/>
</dbReference>
<feature type="region of interest" description="Disordered" evidence="2">
    <location>
        <begin position="299"/>
        <end position="373"/>
    </location>
</feature>
<dbReference type="SUPFAM" id="SSF53383">
    <property type="entry name" value="PLP-dependent transferases"/>
    <property type="match status" value="1"/>
</dbReference>
<dbReference type="KEGG" id="ehx:EMIHUDRAFT_64289"/>
<keyword evidence="1" id="KW-0663">Pyridoxal phosphate</keyword>
<dbReference type="Gene3D" id="3.40.640.10">
    <property type="entry name" value="Type I PLP-dependent aspartate aminotransferase-like (Major domain)"/>
    <property type="match status" value="1"/>
</dbReference>